<proteinExistence type="predicted"/>
<dbReference type="SUPFAM" id="SSF88723">
    <property type="entry name" value="PIN domain-like"/>
    <property type="match status" value="1"/>
</dbReference>
<evidence type="ECO:0000313" key="5">
    <source>
        <dbReference type="Proteomes" id="UP000253472"/>
    </source>
</evidence>
<dbReference type="GO" id="GO:0005737">
    <property type="term" value="C:cytoplasm"/>
    <property type="evidence" value="ECO:0007669"/>
    <property type="project" value="TreeGrafter"/>
</dbReference>
<reference evidence="4 5" key="1">
    <citation type="submission" date="2018-06" db="EMBL/GenBank/DDBJ databases">
        <title>Whole genome sequencing of Candida tropicalis (genome annotated by CSBL at Korea University).</title>
        <authorList>
            <person name="Ahn J."/>
        </authorList>
    </citation>
    <scope>NUCLEOTIDE SEQUENCE [LARGE SCALE GENOMIC DNA]</scope>
    <source>
        <strain evidence="4 5">ATCC 20962</strain>
    </source>
</reference>
<evidence type="ECO:0000259" key="2">
    <source>
        <dbReference type="SMART" id="SM00484"/>
    </source>
</evidence>
<accession>A0A367YM92</accession>
<feature type="domain" description="XPG-I" evidence="2">
    <location>
        <begin position="131"/>
        <end position="220"/>
    </location>
</feature>
<dbReference type="Proteomes" id="UP000253472">
    <property type="component" value="Unassembled WGS sequence"/>
</dbReference>
<dbReference type="GO" id="GO:0005634">
    <property type="term" value="C:nucleus"/>
    <property type="evidence" value="ECO:0007669"/>
    <property type="project" value="TreeGrafter"/>
</dbReference>
<feature type="domain" description="XPG N-terminal" evidence="3">
    <location>
        <begin position="1"/>
        <end position="98"/>
    </location>
</feature>
<keyword evidence="5" id="KW-1185">Reference proteome</keyword>
<dbReference type="GO" id="GO:0006974">
    <property type="term" value="P:DNA damage response"/>
    <property type="evidence" value="ECO:0007669"/>
    <property type="project" value="UniProtKB-ARBA"/>
</dbReference>
<dbReference type="Pfam" id="PF00752">
    <property type="entry name" value="XPG_N"/>
    <property type="match status" value="1"/>
</dbReference>
<dbReference type="Pfam" id="PF00867">
    <property type="entry name" value="XPG_I"/>
    <property type="match status" value="1"/>
</dbReference>
<dbReference type="CDD" id="cd09870">
    <property type="entry name" value="PIN_YEN1"/>
    <property type="match status" value="1"/>
</dbReference>
<dbReference type="OrthoDB" id="2959108at2759"/>
<sequence length="685" mass="77884">MGIPELWELLKPAFSRRLTLDELVDQFIKDHRRPPRIAIDAYLFIFQADHSSITIEDKESILVQNVMSKILALIGLNISVVVVFDGVLKPLKAKSKESLGLMYEEELEKLKSTSNCSEHHPMVERVKQELKRNRINFVQAAGEGEAQCAYLQRLGVVDYCLSQDGDALVFGASKVLRNFSRYVDDIGRSPTKKTDATLKTTYYVTPVDIEVVEKATGLSLDRLVFLASLRGGDYSTGVKKIGITNARNLALCGTSRALFHTRVKSKVELKELKNGLTQESGTAPPDFASEFIQCFVRDRLPRLHPWELRLDPKTRRLKLVAFLSRMNYHLREHNRDVFGRKVTIDEDLKFDEYYTMVYLFPLINDRIPIFKPDTLGSGELEVDENLNIKGDVLRASSCDGKYYKQRVGEPIDGLPEKQRSFFTPKNYNWSVKYILSKCMTHSSGLVQVTNFKEEDGVEKLMLKYDTFAVCKDYPESVEAKKNPGSSSPGKNYIWVPRSLVELYAPKLVEGFVEQKKEKEYFKKHKCSPQKTTLDSLGLSPSKKPTGPSAPVPFDLKTISPKKSAPMVSPSPKKRKKNELLPGQRKLDFFMKTGATKKENPFAKVPDLTQQPTQDDPPVELPQEVHVEFKEDDNPFIEPEEPHVLFREDEDDNPFIEAKTTGRSDAFFLSLPDIATDDIFIKRRPA</sequence>
<dbReference type="PANTHER" id="PTHR11081:SF72">
    <property type="entry name" value="HOLLIDAY JUNCTION RESOLVASE YEN1"/>
    <property type="match status" value="1"/>
</dbReference>
<dbReference type="GO" id="GO:0017108">
    <property type="term" value="F:5'-flap endonuclease activity"/>
    <property type="evidence" value="ECO:0007669"/>
    <property type="project" value="TreeGrafter"/>
</dbReference>
<dbReference type="STRING" id="5486.A0A367YM92"/>
<dbReference type="AlphaFoldDB" id="A0A367YM92"/>
<comment type="caution">
    <text evidence="4">The sequence shown here is derived from an EMBL/GenBank/DDBJ whole genome shotgun (WGS) entry which is preliminary data.</text>
</comment>
<dbReference type="InterPro" id="IPR006084">
    <property type="entry name" value="XPG/Rad2"/>
</dbReference>
<dbReference type="InterPro" id="IPR029060">
    <property type="entry name" value="PIN-like_dom_sf"/>
</dbReference>
<evidence type="ECO:0000259" key="3">
    <source>
        <dbReference type="SMART" id="SM00485"/>
    </source>
</evidence>
<dbReference type="PANTHER" id="PTHR11081">
    <property type="entry name" value="FLAP ENDONUCLEASE FAMILY MEMBER"/>
    <property type="match status" value="1"/>
</dbReference>
<dbReference type="PRINTS" id="PR00853">
    <property type="entry name" value="XPGRADSUPER"/>
</dbReference>
<dbReference type="GO" id="GO:0008409">
    <property type="term" value="F:5'-3' exonuclease activity"/>
    <property type="evidence" value="ECO:0007669"/>
    <property type="project" value="TreeGrafter"/>
</dbReference>
<evidence type="ECO:0000313" key="4">
    <source>
        <dbReference type="EMBL" id="RCK66131.1"/>
    </source>
</evidence>
<dbReference type="Gene3D" id="3.40.50.1010">
    <property type="entry name" value="5'-nuclease"/>
    <property type="match status" value="1"/>
</dbReference>
<protein>
    <submittedName>
        <fullName evidence="4">Holliday junction resolvase YEN1</fullName>
    </submittedName>
</protein>
<dbReference type="InterPro" id="IPR006085">
    <property type="entry name" value="XPG_DNA_repair_N"/>
</dbReference>
<evidence type="ECO:0000256" key="1">
    <source>
        <dbReference type="SAM" id="MobiDB-lite"/>
    </source>
</evidence>
<dbReference type="SMART" id="SM00484">
    <property type="entry name" value="XPGI"/>
    <property type="match status" value="1"/>
</dbReference>
<dbReference type="InterPro" id="IPR006086">
    <property type="entry name" value="XPG-I_dom"/>
</dbReference>
<gene>
    <name evidence="4" type="primary">YEN1_0</name>
    <name evidence="4" type="ORF">Cantr_01835</name>
</gene>
<dbReference type="SMART" id="SM00485">
    <property type="entry name" value="XPGN"/>
    <property type="match status" value="1"/>
</dbReference>
<feature type="region of interest" description="Disordered" evidence="1">
    <location>
        <begin position="530"/>
        <end position="580"/>
    </location>
</feature>
<organism evidence="4 5">
    <name type="scientific">Candida viswanathii</name>
    <dbReference type="NCBI Taxonomy" id="5486"/>
    <lineage>
        <taxon>Eukaryota</taxon>
        <taxon>Fungi</taxon>
        <taxon>Dikarya</taxon>
        <taxon>Ascomycota</taxon>
        <taxon>Saccharomycotina</taxon>
        <taxon>Pichiomycetes</taxon>
        <taxon>Debaryomycetaceae</taxon>
        <taxon>Candida/Lodderomyces clade</taxon>
        <taxon>Candida</taxon>
    </lineage>
</organism>
<name>A0A367YM92_9ASCO</name>
<dbReference type="EMBL" id="QLNQ01000017">
    <property type="protein sequence ID" value="RCK66131.1"/>
    <property type="molecule type" value="Genomic_DNA"/>
</dbReference>